<keyword evidence="1" id="KW-0732">Signal</keyword>
<evidence type="ECO:0008006" key="3">
    <source>
        <dbReference type="Google" id="ProtNLM"/>
    </source>
</evidence>
<dbReference type="Pfam" id="PF09411">
    <property type="entry name" value="PagL"/>
    <property type="match status" value="1"/>
</dbReference>
<name>B3TCR9_9BACT</name>
<dbReference type="EMBL" id="EU016673">
    <property type="protein sequence ID" value="ABZ10378.1"/>
    <property type="molecule type" value="Genomic_DNA"/>
</dbReference>
<feature type="signal peptide" evidence="1">
    <location>
        <begin position="1"/>
        <end position="23"/>
    </location>
</feature>
<evidence type="ECO:0000256" key="1">
    <source>
        <dbReference type="SAM" id="SignalP"/>
    </source>
</evidence>
<reference evidence="2" key="1">
    <citation type="journal article" date="2008" name="ISME J.">
        <title>Genomic patterns of recombination, clonal divergence and environment in marine microbial populations.</title>
        <authorList>
            <person name="Konstantinidis K.T."/>
            <person name="Delong E.F."/>
        </authorList>
    </citation>
    <scope>NUCLEOTIDE SEQUENCE</scope>
</reference>
<organism evidence="2">
    <name type="scientific">uncultured marine bacterium HF4000_APKG2098</name>
    <dbReference type="NCBI Taxonomy" id="455614"/>
    <lineage>
        <taxon>Bacteria</taxon>
        <taxon>environmental samples</taxon>
    </lineage>
</organism>
<feature type="chain" id="PRO_5002798803" description="Lipid A 3-O-deacylase (PagL)" evidence="1">
    <location>
        <begin position="24"/>
        <end position="172"/>
    </location>
</feature>
<accession>B3TCR9</accession>
<dbReference type="InterPro" id="IPR018550">
    <property type="entry name" value="Lipid-A_deacylase-rel"/>
</dbReference>
<proteinExistence type="predicted"/>
<dbReference type="Gene3D" id="2.40.160.20">
    <property type="match status" value="1"/>
</dbReference>
<gene>
    <name evidence="2" type="ORF">ALOHA_HF4000APKG2098ctg36</name>
</gene>
<dbReference type="AlphaFoldDB" id="B3TCR9"/>
<protein>
    <recommendedName>
        <fullName evidence="3">Lipid A 3-O-deacylase (PagL)</fullName>
    </recommendedName>
</protein>
<sequence>MRKITSFILIVLTSFTFFNFACSADENTNEYKTELNFFTGMFDWNDHKQASGLIGLQHQNDELFIEADHGRFSPITGVFITSKNAFYIYTGVQAEYQFGSLVITPSFAPGYYGEGNGKDLGYPLEFKSEIQMSFDLSNSTHLGMSYNHISNASLGKKNPGANSYMFNFLKQF</sequence>
<evidence type="ECO:0000313" key="2">
    <source>
        <dbReference type="EMBL" id="ABZ10378.1"/>
    </source>
</evidence>